<comment type="caution">
    <text evidence="1">The sequence shown here is derived from an EMBL/GenBank/DDBJ whole genome shotgun (WGS) entry which is preliminary data.</text>
</comment>
<proteinExistence type="predicted"/>
<accession>A0A1J5R867</accession>
<reference evidence="1" key="1">
    <citation type="submission" date="2016-10" db="EMBL/GenBank/DDBJ databases">
        <title>Sequence of Gallionella enrichment culture.</title>
        <authorList>
            <person name="Poehlein A."/>
            <person name="Muehling M."/>
            <person name="Daniel R."/>
        </authorList>
    </citation>
    <scope>NUCLEOTIDE SEQUENCE</scope>
</reference>
<protein>
    <submittedName>
        <fullName evidence="1">Uncharacterized protein</fullName>
    </submittedName>
</protein>
<organism evidence="1">
    <name type="scientific">mine drainage metagenome</name>
    <dbReference type="NCBI Taxonomy" id="410659"/>
    <lineage>
        <taxon>unclassified sequences</taxon>
        <taxon>metagenomes</taxon>
        <taxon>ecological metagenomes</taxon>
    </lineage>
</organism>
<sequence>MCKFRDANGPVGTHVVSLSGLPPLKQHQQPVSEILLIKIGPQRRPVPANHDLVTPQRIPNEVPDCEMHVKWQIRADKGEATGNDRAQAMFLAI</sequence>
<gene>
    <name evidence="1" type="ORF">GALL_322630</name>
</gene>
<dbReference type="EMBL" id="MLJW01000513">
    <property type="protein sequence ID" value="OIQ85899.1"/>
    <property type="molecule type" value="Genomic_DNA"/>
</dbReference>
<name>A0A1J5R867_9ZZZZ</name>
<dbReference type="AlphaFoldDB" id="A0A1J5R867"/>
<evidence type="ECO:0000313" key="1">
    <source>
        <dbReference type="EMBL" id="OIQ85899.1"/>
    </source>
</evidence>